<sequence length="652" mass="70208">MRDEARPFSDPAVWLEGALQLLALRLRHEVALTRALRGEDRREQFLGLFLSDAEAEAMLDEMSGRLAAAGGVPALDAVMAAWHDHAALRRREPLGIWPRLAQVFGLAEAELDLLVLAAAPALDPRFGRAYGYLGEDVTRRHLTPALAHRLLPHRLDALTLRRMLAPAAPLRLFALLRLDEAAPRIEAPLGIDEEVVDLLLGAPPRPPGPVLPLGQGGETGAVIVTAGTPDAISTAVLDLGEARGWALCLLPEDGRSDLLAARIRAARLAGAVPVVPDPAAGAPERAALAPLLAEGAVLITPDAQPWQEAGLRADQIDPVACERRHAVWKARLLGSATLTQARHADLLRLARSKARDPRPDALRHSAEAQATAALTQHARRIATRQGMEDLVLPRPTRAALERLIDWQTHGAQVLGDWGLGALFGKSRGTVALFKGPSGTGKTMAAAIVGARLGLPVFRVDLAAMVSKYIGETEKNLERLFRAAEGSDALLFFDEADSLFGQRSEVSDAHDRYANLETSYLLQRLESFDGLSILATNLAQNLDAAFLRRFDHVIEFPMPGPDLRRALWERGLRSAAPIAADLDLGALAERFEMTGAEIRNCWLDAAHRAAARGSAVGMELILQAVAAELLKQGKVLKKADFGSHYVRARGGAG</sequence>
<dbReference type="InterPro" id="IPR003593">
    <property type="entry name" value="AAA+_ATPase"/>
</dbReference>
<dbReference type="Proteomes" id="UP000244060">
    <property type="component" value="Unassembled WGS sequence"/>
</dbReference>
<evidence type="ECO:0000256" key="1">
    <source>
        <dbReference type="ARBA" id="ARBA00006914"/>
    </source>
</evidence>
<protein>
    <submittedName>
        <fullName evidence="5">ATPase family protein associated with various cellular activities (AAA)</fullName>
    </submittedName>
</protein>
<dbReference type="Gene3D" id="3.40.50.300">
    <property type="entry name" value="P-loop containing nucleotide triphosphate hydrolases"/>
    <property type="match status" value="1"/>
</dbReference>
<dbReference type="RefSeq" id="WP_108222093.1">
    <property type="nucleotide sequence ID" value="NZ_CP090024.1"/>
</dbReference>
<dbReference type="SMART" id="SM00382">
    <property type="entry name" value="AAA"/>
    <property type="match status" value="1"/>
</dbReference>
<dbReference type="OrthoDB" id="7438987at2"/>
<dbReference type="GO" id="GO:0005524">
    <property type="term" value="F:ATP binding"/>
    <property type="evidence" value="ECO:0007669"/>
    <property type="project" value="UniProtKB-KW"/>
</dbReference>
<evidence type="ECO:0000256" key="3">
    <source>
        <dbReference type="ARBA" id="ARBA00022840"/>
    </source>
</evidence>
<dbReference type="PANTHER" id="PTHR23073">
    <property type="entry name" value="26S PROTEASOME REGULATORY SUBUNIT"/>
    <property type="match status" value="1"/>
</dbReference>
<dbReference type="InterPro" id="IPR054472">
    <property type="entry name" value="WHD"/>
</dbReference>
<evidence type="ECO:0000313" key="6">
    <source>
        <dbReference type="Proteomes" id="UP000244060"/>
    </source>
</evidence>
<comment type="caution">
    <text evidence="5">The sequence shown here is derived from an EMBL/GenBank/DDBJ whole genome shotgun (WGS) entry which is preliminary data.</text>
</comment>
<reference evidence="5 6" key="1">
    <citation type="submission" date="2018-04" db="EMBL/GenBank/DDBJ databases">
        <title>Genomic Encyclopedia of Type Strains, Phase III (KMG-III): the genomes of soil and plant-associated and newly described type strains.</title>
        <authorList>
            <person name="Whitman W."/>
        </authorList>
    </citation>
    <scope>NUCLEOTIDE SEQUENCE [LARGE SCALE GENOMIC DNA]</scope>
    <source>
        <strain evidence="5 6">KA25</strain>
    </source>
</reference>
<dbReference type="Pfam" id="PF22977">
    <property type="entry name" value="WHD"/>
    <property type="match status" value="1"/>
</dbReference>
<organism evidence="5 6">
    <name type="scientific">Cereibacter azotoformans</name>
    <dbReference type="NCBI Taxonomy" id="43057"/>
    <lineage>
        <taxon>Bacteria</taxon>
        <taxon>Pseudomonadati</taxon>
        <taxon>Pseudomonadota</taxon>
        <taxon>Alphaproteobacteria</taxon>
        <taxon>Rhodobacterales</taxon>
        <taxon>Paracoccaceae</taxon>
        <taxon>Cereibacter</taxon>
    </lineage>
</organism>
<gene>
    <name evidence="5" type="ORF">C8J28_11945</name>
</gene>
<dbReference type="InterPro" id="IPR003959">
    <property type="entry name" value="ATPase_AAA_core"/>
</dbReference>
<dbReference type="InterPro" id="IPR027417">
    <property type="entry name" value="P-loop_NTPase"/>
</dbReference>
<accession>A0A2T5JUN1</accession>
<keyword evidence="6" id="KW-1185">Reference proteome</keyword>
<evidence type="ECO:0000259" key="4">
    <source>
        <dbReference type="SMART" id="SM00382"/>
    </source>
</evidence>
<feature type="domain" description="AAA+ ATPase" evidence="4">
    <location>
        <begin position="427"/>
        <end position="559"/>
    </location>
</feature>
<name>A0A2T5JUN1_9RHOB</name>
<dbReference type="GO" id="GO:0016887">
    <property type="term" value="F:ATP hydrolysis activity"/>
    <property type="evidence" value="ECO:0007669"/>
    <property type="project" value="InterPro"/>
</dbReference>
<dbReference type="EMBL" id="QAOT01000019">
    <property type="protein sequence ID" value="PTR13880.1"/>
    <property type="molecule type" value="Genomic_DNA"/>
</dbReference>
<dbReference type="SUPFAM" id="SSF52540">
    <property type="entry name" value="P-loop containing nucleoside triphosphate hydrolases"/>
    <property type="match status" value="1"/>
</dbReference>
<keyword evidence="3" id="KW-0067">ATP-binding</keyword>
<evidence type="ECO:0000313" key="5">
    <source>
        <dbReference type="EMBL" id="PTR13880.1"/>
    </source>
</evidence>
<evidence type="ECO:0000256" key="2">
    <source>
        <dbReference type="ARBA" id="ARBA00022741"/>
    </source>
</evidence>
<dbReference type="AlphaFoldDB" id="A0A2T5JUN1"/>
<proteinExistence type="inferred from homology"/>
<dbReference type="CDD" id="cd19481">
    <property type="entry name" value="RecA-like_protease"/>
    <property type="match status" value="1"/>
</dbReference>
<keyword evidence="2" id="KW-0547">Nucleotide-binding</keyword>
<comment type="similarity">
    <text evidence="1">Belongs to the AAA ATPase family.</text>
</comment>
<dbReference type="InterPro" id="IPR050221">
    <property type="entry name" value="26S_Proteasome_ATPase"/>
</dbReference>
<dbReference type="Pfam" id="PF00004">
    <property type="entry name" value="AAA"/>
    <property type="match status" value="1"/>
</dbReference>